<dbReference type="AlphaFoldDB" id="A0A7C8MMJ7"/>
<gene>
    <name evidence="4" type="ORF">BDV95DRAFT_614319</name>
</gene>
<sequence length="1023" mass="116581">MDILVVLSFEEFKAKHQAESSRYLQKQTKCPPAYDQRLEVLPKHRWFNLDRTEADRRPSSIVDKVCNITQLSRPDDKELANLEKSATDMRDVPTTSTSEVAFVGQQGMGKSLLVNALKSRRDLSKTSAKGGACTAAAIIYRYKPGAGDFEDNYDAAVTFMDDECLREIISEHCRRYGHFHFSSNVDPDSYLEEERAAETAKEFFHLVFNAKHDQNARIRLDALSTKPGIQSGALFNETIRMAHERIAETGADADGVIYFRGLDIKGLMERVENYMARVKGHSSLWPVVHNVTIFSGSVLARNRVHLIDLPGTGDVNQSRTAATNSIRRSAGFEVIVARSDRVTTEEVVDQQIKQSIRAHGAKNTILVLTRIDEYFLDNHSVANEIQTSPQFPFPLIKRFTIETEEMLKVIDEEDDNGDKDYGAVNRHIDLLMSYHEYLAQSAQRSFIQQRAKEMEQEMRLRFIKEDPEPIHVFSVSASMYLDWLKTRQKTRPFLTPLQTGIPQLRKFLLGFSAEGNLHAYRKHAFDTMPLFLDKVRRISNHESKDSAYAVIRPKFLQLVANLKDQLDTSFNDFIQNKLLKLWTDTSQKEKRSDKIASVVRGWGEAFWNTYNKVLREKGIVARTKSKKYVPEGKTWGSINWNEEISVEILHDAATWKRKMDKAVAEFARDLESATVCACENIHESIASSSLPPKLKSIAIEEWNQRQDKVLAQEKTANAILREAVKLTYQFATTETDTRCMIAKVNWDIYDEIESIPRGTGVYSIQRDRMNAAMNEPGVDCKTLIDRIAANIRKHAKKHLRTAFQGLLTDLIKELSLYDEHIDERLPQDYDLTSLDQRLRNELKNLLPELQEEVAELQNMYTVLKIKEEPVEEEGMEPNAKRQKMNGTSCESGVLVTQYGSITEELHDAGVRNSTVEPAISGPVSVPEELHGAQGLFVPEELPLTEPPATKEPEEEQQIQEDVEEFGEDKDKLDELEELDEPGKLDVEEELHTAEKFYGAEEPFDILELHGSPELFEFGDRGQV</sequence>
<dbReference type="Gene3D" id="3.40.50.300">
    <property type="entry name" value="P-loop containing nucleotide triphosphate hydrolases"/>
    <property type="match status" value="1"/>
</dbReference>
<dbReference type="PANTHER" id="PTHR36681:SF3">
    <property type="entry name" value="NUCLEAR GTPASE, GERMINAL CENTER-ASSOCIATED, TANDEM DUPLICATE 3"/>
    <property type="match status" value="1"/>
</dbReference>
<dbReference type="PANTHER" id="PTHR36681">
    <property type="entry name" value="NUCLEAR GTPASE, GERMINAL CENTER-ASSOCIATED, TANDEM DUPLICATE 3"/>
    <property type="match status" value="1"/>
</dbReference>
<dbReference type="InterPro" id="IPR045063">
    <property type="entry name" value="Dynamin_N"/>
</dbReference>
<evidence type="ECO:0000256" key="2">
    <source>
        <dbReference type="SAM" id="MobiDB-lite"/>
    </source>
</evidence>
<comment type="caution">
    <text evidence="4">The sequence shown here is derived from an EMBL/GenBank/DDBJ whole genome shotgun (WGS) entry which is preliminary data.</text>
</comment>
<evidence type="ECO:0000259" key="3">
    <source>
        <dbReference type="Pfam" id="PF00350"/>
    </source>
</evidence>
<dbReference type="EMBL" id="JAADJZ010000002">
    <property type="protein sequence ID" value="KAF2877062.1"/>
    <property type="molecule type" value="Genomic_DNA"/>
</dbReference>
<feature type="compositionally biased region" description="Acidic residues" evidence="2">
    <location>
        <begin position="952"/>
        <end position="979"/>
    </location>
</feature>
<dbReference type="Proteomes" id="UP000481861">
    <property type="component" value="Unassembled WGS sequence"/>
</dbReference>
<feature type="domain" description="Dynamin N-terminal" evidence="3">
    <location>
        <begin position="100"/>
        <end position="370"/>
    </location>
</feature>
<dbReference type="InterPro" id="IPR027417">
    <property type="entry name" value="P-loop_NTPase"/>
</dbReference>
<accession>A0A7C8MMJ7</accession>
<dbReference type="Pfam" id="PF00350">
    <property type="entry name" value="Dynamin_N"/>
    <property type="match status" value="1"/>
</dbReference>
<proteinExistence type="predicted"/>
<dbReference type="SUPFAM" id="SSF52540">
    <property type="entry name" value="P-loop containing nucleoside triphosphate hydrolases"/>
    <property type="match status" value="1"/>
</dbReference>
<keyword evidence="1" id="KW-0175">Coiled coil</keyword>
<feature type="coiled-coil region" evidence="1">
    <location>
        <begin position="839"/>
        <end position="866"/>
    </location>
</feature>
<protein>
    <recommendedName>
        <fullName evidence="3">Dynamin N-terminal domain-containing protein</fullName>
    </recommendedName>
</protein>
<dbReference type="OrthoDB" id="3598281at2759"/>
<keyword evidence="5" id="KW-1185">Reference proteome</keyword>
<evidence type="ECO:0000313" key="5">
    <source>
        <dbReference type="Proteomes" id="UP000481861"/>
    </source>
</evidence>
<name>A0A7C8MMJ7_9PLEO</name>
<organism evidence="4 5">
    <name type="scientific">Massariosphaeria phaeospora</name>
    <dbReference type="NCBI Taxonomy" id="100035"/>
    <lineage>
        <taxon>Eukaryota</taxon>
        <taxon>Fungi</taxon>
        <taxon>Dikarya</taxon>
        <taxon>Ascomycota</taxon>
        <taxon>Pezizomycotina</taxon>
        <taxon>Dothideomycetes</taxon>
        <taxon>Pleosporomycetidae</taxon>
        <taxon>Pleosporales</taxon>
        <taxon>Pleosporales incertae sedis</taxon>
        <taxon>Massariosphaeria</taxon>
    </lineage>
</organism>
<feature type="region of interest" description="Disordered" evidence="2">
    <location>
        <begin position="943"/>
        <end position="984"/>
    </location>
</feature>
<evidence type="ECO:0000256" key="1">
    <source>
        <dbReference type="SAM" id="Coils"/>
    </source>
</evidence>
<evidence type="ECO:0000313" key="4">
    <source>
        <dbReference type="EMBL" id="KAF2877062.1"/>
    </source>
</evidence>
<reference evidence="4 5" key="1">
    <citation type="submission" date="2020-01" db="EMBL/GenBank/DDBJ databases">
        <authorList>
            <consortium name="DOE Joint Genome Institute"/>
            <person name="Haridas S."/>
            <person name="Albert R."/>
            <person name="Binder M."/>
            <person name="Bloem J."/>
            <person name="Labutti K."/>
            <person name="Salamov A."/>
            <person name="Andreopoulos B."/>
            <person name="Baker S.E."/>
            <person name="Barry K."/>
            <person name="Bills G."/>
            <person name="Bluhm B.H."/>
            <person name="Cannon C."/>
            <person name="Castanera R."/>
            <person name="Culley D.E."/>
            <person name="Daum C."/>
            <person name="Ezra D."/>
            <person name="Gonzalez J.B."/>
            <person name="Henrissat B."/>
            <person name="Kuo A."/>
            <person name="Liang C."/>
            <person name="Lipzen A."/>
            <person name="Lutzoni F."/>
            <person name="Magnuson J."/>
            <person name="Mondo S."/>
            <person name="Nolan M."/>
            <person name="Ohm R."/>
            <person name="Pangilinan J."/>
            <person name="Park H.-J.H."/>
            <person name="Ramirez L."/>
            <person name="Alfaro M."/>
            <person name="Sun H."/>
            <person name="Tritt A."/>
            <person name="Yoshinaga Y."/>
            <person name="Zwiers L.-H.L."/>
            <person name="Turgeon B.G."/>
            <person name="Goodwin S.B."/>
            <person name="Spatafora J.W."/>
            <person name="Crous P.W."/>
            <person name="Grigoriev I.V."/>
        </authorList>
    </citation>
    <scope>NUCLEOTIDE SEQUENCE [LARGE SCALE GENOMIC DNA]</scope>
    <source>
        <strain evidence="4 5">CBS 611.86</strain>
    </source>
</reference>